<dbReference type="EMBL" id="JAUEPP010000002">
    <property type="protein sequence ID" value="KAK3351645.1"/>
    <property type="molecule type" value="Genomic_DNA"/>
</dbReference>
<dbReference type="AlphaFoldDB" id="A0AAE0JL64"/>
<protein>
    <submittedName>
        <fullName evidence="1">Uncharacterized protein</fullName>
    </submittedName>
</protein>
<proteinExistence type="predicted"/>
<reference evidence="1" key="2">
    <citation type="submission" date="2023-06" db="EMBL/GenBank/DDBJ databases">
        <authorList>
            <consortium name="Lawrence Berkeley National Laboratory"/>
            <person name="Haridas S."/>
            <person name="Hensen N."/>
            <person name="Bonometti L."/>
            <person name="Westerberg I."/>
            <person name="Brannstrom I.O."/>
            <person name="Guillou S."/>
            <person name="Cros-Aarteil S."/>
            <person name="Calhoun S."/>
            <person name="Kuo A."/>
            <person name="Mondo S."/>
            <person name="Pangilinan J."/>
            <person name="Riley R."/>
            <person name="Labutti K."/>
            <person name="Andreopoulos B."/>
            <person name="Lipzen A."/>
            <person name="Chen C."/>
            <person name="Yanf M."/>
            <person name="Daum C."/>
            <person name="Ng V."/>
            <person name="Clum A."/>
            <person name="Steindorff A."/>
            <person name="Ohm R."/>
            <person name="Martin F."/>
            <person name="Silar P."/>
            <person name="Natvig D."/>
            <person name="Lalanne C."/>
            <person name="Gautier V."/>
            <person name="Ament-Velasquez S.L."/>
            <person name="Kruys A."/>
            <person name="Hutchinson M.I."/>
            <person name="Powell A.J."/>
            <person name="Barry K."/>
            <person name="Miller A.N."/>
            <person name="Grigoriev I.V."/>
            <person name="Debuchy R."/>
            <person name="Gladieux P."/>
            <person name="Thoren M.H."/>
            <person name="Johannesson H."/>
        </authorList>
    </citation>
    <scope>NUCLEOTIDE SEQUENCE</scope>
    <source>
        <strain evidence="1">CBS 560.94</strain>
    </source>
</reference>
<reference evidence="1" key="1">
    <citation type="journal article" date="2023" name="Mol. Phylogenet. Evol.">
        <title>Genome-scale phylogeny and comparative genomics of the fungal order Sordariales.</title>
        <authorList>
            <person name="Hensen N."/>
            <person name="Bonometti L."/>
            <person name="Westerberg I."/>
            <person name="Brannstrom I.O."/>
            <person name="Guillou S."/>
            <person name="Cros-Aarteil S."/>
            <person name="Calhoun S."/>
            <person name="Haridas S."/>
            <person name="Kuo A."/>
            <person name="Mondo S."/>
            <person name="Pangilinan J."/>
            <person name="Riley R."/>
            <person name="LaButti K."/>
            <person name="Andreopoulos B."/>
            <person name="Lipzen A."/>
            <person name="Chen C."/>
            <person name="Yan M."/>
            <person name="Daum C."/>
            <person name="Ng V."/>
            <person name="Clum A."/>
            <person name="Steindorff A."/>
            <person name="Ohm R.A."/>
            <person name="Martin F."/>
            <person name="Silar P."/>
            <person name="Natvig D.O."/>
            <person name="Lalanne C."/>
            <person name="Gautier V."/>
            <person name="Ament-Velasquez S.L."/>
            <person name="Kruys A."/>
            <person name="Hutchinson M.I."/>
            <person name="Powell A.J."/>
            <person name="Barry K."/>
            <person name="Miller A.N."/>
            <person name="Grigoriev I.V."/>
            <person name="Debuchy R."/>
            <person name="Gladieux P."/>
            <person name="Hiltunen Thoren M."/>
            <person name="Johannesson H."/>
        </authorList>
    </citation>
    <scope>NUCLEOTIDE SEQUENCE</scope>
    <source>
        <strain evidence="1">CBS 560.94</strain>
    </source>
</reference>
<keyword evidence="2" id="KW-1185">Reference proteome</keyword>
<sequence length="56" mass="6500">VFLCFAHVSIRSGIIRAVAHDSKTQCNGIQKWRAGKLKQARELVCLRRRRSYQKQS</sequence>
<evidence type="ECO:0000313" key="2">
    <source>
        <dbReference type="Proteomes" id="UP001278500"/>
    </source>
</evidence>
<comment type="caution">
    <text evidence="1">The sequence shown here is derived from an EMBL/GenBank/DDBJ whole genome shotgun (WGS) entry which is preliminary data.</text>
</comment>
<evidence type="ECO:0000313" key="1">
    <source>
        <dbReference type="EMBL" id="KAK3351645.1"/>
    </source>
</evidence>
<name>A0AAE0JL64_9PEZI</name>
<dbReference type="RefSeq" id="XP_062684940.1">
    <property type="nucleotide sequence ID" value="XM_062824364.1"/>
</dbReference>
<accession>A0AAE0JL64</accession>
<dbReference type="Proteomes" id="UP001278500">
    <property type="component" value="Unassembled WGS sequence"/>
</dbReference>
<dbReference type="GeneID" id="87861518"/>
<organism evidence="1 2">
    <name type="scientific">Neurospora tetraspora</name>
    <dbReference type="NCBI Taxonomy" id="94610"/>
    <lineage>
        <taxon>Eukaryota</taxon>
        <taxon>Fungi</taxon>
        <taxon>Dikarya</taxon>
        <taxon>Ascomycota</taxon>
        <taxon>Pezizomycotina</taxon>
        <taxon>Sordariomycetes</taxon>
        <taxon>Sordariomycetidae</taxon>
        <taxon>Sordariales</taxon>
        <taxon>Sordariaceae</taxon>
        <taxon>Neurospora</taxon>
    </lineage>
</organism>
<feature type="non-terminal residue" evidence="1">
    <location>
        <position position="1"/>
    </location>
</feature>
<gene>
    <name evidence="1" type="ORF">B0H65DRAFT_421793</name>
</gene>